<sequence length="273" mass="30386">MIWQCPHCKQPLDLQAQSWRCATGHSFDRAKEGYVNLLPVQQKRSREPGDSAEMLNARRRFLEVGHYEPLADAIGAQLRSHCAAPAQLLDLGCGEGWYARRLSERGWPDAQIAGVDIAKAGVRLAAKKQPRAHFAVASNYHLPVADHSVDAILRVFAPGPAEELVRVLRPGGILLDVSPGPDHLWTLKSRLYEKPQPHEAPASLDGLDAVSEMRCVFPLVINTNAQVRDFLSMTPFAWKGRAEAREALEREDALLLEADFLLRVFMKNSGQEE</sequence>
<reference evidence="3 4" key="1">
    <citation type="submission" date="2020-12" db="EMBL/GenBank/DDBJ databases">
        <title>Oil enriched cultivation method for isolating marine PHA-producing bacteria.</title>
        <authorList>
            <person name="Zheng W."/>
            <person name="Yu S."/>
            <person name="Huang Y."/>
        </authorList>
    </citation>
    <scope>NUCLEOTIDE SEQUENCE [LARGE SCALE GENOMIC DNA]</scope>
    <source>
        <strain evidence="3 4">SN0-2</strain>
    </source>
</reference>
<accession>A0ABS3E6R8</accession>
<dbReference type="Pfam" id="PF21302">
    <property type="entry name" value="Zn_ribbon_RlmA"/>
    <property type="match status" value="1"/>
</dbReference>
<feature type="domain" description="Methyltransferase" evidence="1">
    <location>
        <begin position="89"/>
        <end position="172"/>
    </location>
</feature>
<dbReference type="PANTHER" id="PTHR43460">
    <property type="entry name" value="METHYLTRANSFERASE"/>
    <property type="match status" value="1"/>
</dbReference>
<keyword evidence="4" id="KW-1185">Reference proteome</keyword>
<dbReference type="Proteomes" id="UP000664293">
    <property type="component" value="Unassembled WGS sequence"/>
</dbReference>
<dbReference type="InterPro" id="IPR052939">
    <property type="entry name" value="23S_rRNA_MeTrnsfrase_RlmA"/>
</dbReference>
<gene>
    <name evidence="3" type="primary">rlmA</name>
    <name evidence="3" type="ORF">JF535_08555</name>
</gene>
<keyword evidence="3" id="KW-0489">Methyltransferase</keyword>
<dbReference type="CDD" id="cd02440">
    <property type="entry name" value="AdoMet_MTases"/>
    <property type="match status" value="1"/>
</dbReference>
<dbReference type="Gene3D" id="3.40.50.150">
    <property type="entry name" value="Vaccinia Virus protein VP39"/>
    <property type="match status" value="1"/>
</dbReference>
<dbReference type="Pfam" id="PF13649">
    <property type="entry name" value="Methyltransf_25"/>
    <property type="match status" value="1"/>
</dbReference>
<organism evidence="3 4">
    <name type="scientific">Microbulbifer salipaludis</name>
    <dbReference type="NCBI Taxonomy" id="187980"/>
    <lineage>
        <taxon>Bacteria</taxon>
        <taxon>Pseudomonadati</taxon>
        <taxon>Pseudomonadota</taxon>
        <taxon>Gammaproteobacteria</taxon>
        <taxon>Cellvibrionales</taxon>
        <taxon>Microbulbiferaceae</taxon>
        <taxon>Microbulbifer</taxon>
    </lineage>
</organism>
<dbReference type="InterPro" id="IPR029063">
    <property type="entry name" value="SAM-dependent_MTases_sf"/>
</dbReference>
<name>A0ABS3E6R8_9GAMM</name>
<dbReference type="EMBL" id="JAEKJR010000002">
    <property type="protein sequence ID" value="MBN8430903.1"/>
    <property type="molecule type" value="Genomic_DNA"/>
</dbReference>
<evidence type="ECO:0000259" key="1">
    <source>
        <dbReference type="Pfam" id="PF13649"/>
    </source>
</evidence>
<dbReference type="InterPro" id="IPR041698">
    <property type="entry name" value="Methyltransf_25"/>
</dbReference>
<dbReference type="EC" id="2.1.1.187" evidence="3"/>
<dbReference type="PANTHER" id="PTHR43460:SF1">
    <property type="entry name" value="METHYLTRANSFERASE TYPE 11 DOMAIN-CONTAINING PROTEIN"/>
    <property type="match status" value="1"/>
</dbReference>
<dbReference type="SUPFAM" id="SSF53335">
    <property type="entry name" value="S-adenosyl-L-methionine-dependent methyltransferases"/>
    <property type="match status" value="1"/>
</dbReference>
<dbReference type="RefSeq" id="WP_207001217.1">
    <property type="nucleotide sequence ID" value="NZ_JAEKJR010000002.1"/>
</dbReference>
<dbReference type="InterPro" id="IPR048647">
    <property type="entry name" value="RlmA_N"/>
</dbReference>
<keyword evidence="3" id="KW-0808">Transferase</keyword>
<comment type="caution">
    <text evidence="3">The sequence shown here is derived from an EMBL/GenBank/DDBJ whole genome shotgun (WGS) entry which is preliminary data.</text>
</comment>
<dbReference type="PIRSF" id="PIRSF018249">
    <property type="entry name" value="MyrA_prd"/>
    <property type="match status" value="1"/>
</dbReference>
<dbReference type="GO" id="GO:0052911">
    <property type="term" value="F:23S rRNA (guanine(745)-N(1))-methyltransferase activity"/>
    <property type="evidence" value="ECO:0007669"/>
    <property type="project" value="UniProtKB-EC"/>
</dbReference>
<evidence type="ECO:0000313" key="3">
    <source>
        <dbReference type="EMBL" id="MBN8430903.1"/>
    </source>
</evidence>
<dbReference type="NCBIfam" id="NF008300">
    <property type="entry name" value="PRK11088.1"/>
    <property type="match status" value="1"/>
</dbReference>
<evidence type="ECO:0000313" key="4">
    <source>
        <dbReference type="Proteomes" id="UP000664293"/>
    </source>
</evidence>
<protein>
    <submittedName>
        <fullName evidence="3">23S rRNA (Guanine(745)-N(1))-methyltransferase</fullName>
        <ecNumber evidence="3">2.1.1.187</ecNumber>
    </submittedName>
</protein>
<proteinExistence type="predicted"/>
<feature type="domain" description="23S rRNA (guanine(745)-N(1))-methyltransferase N-terminal" evidence="2">
    <location>
        <begin position="3"/>
        <end position="46"/>
    </location>
</feature>
<evidence type="ECO:0000259" key="2">
    <source>
        <dbReference type="Pfam" id="PF21302"/>
    </source>
</evidence>
<dbReference type="InterPro" id="IPR016718">
    <property type="entry name" value="rRNA_m1G-MeTrfase_A_prd"/>
</dbReference>